<protein>
    <submittedName>
        <fullName evidence="2">Uncharacterized protein</fullName>
    </submittedName>
</protein>
<keyword evidence="1" id="KW-0812">Transmembrane</keyword>
<accession>A0A8T0VDM7</accession>
<keyword evidence="3" id="KW-1185">Reference proteome</keyword>
<sequence length="132" mass="14711">MLVVSRRWCSRVRPRVVGEEGTRVNFSSTASHVESPSSPVARDLRLLLLLVFASARARTHAALDKITRVANRSQSFFFLQTETLEAPLVFPAIFPTHCLMLFALVSFVPWRILVSSSRVGVLACWESLCAHG</sequence>
<name>A0A8T0VDM7_PANVG</name>
<reference evidence="2" key="1">
    <citation type="submission" date="2020-05" db="EMBL/GenBank/DDBJ databases">
        <title>WGS assembly of Panicum virgatum.</title>
        <authorList>
            <person name="Lovell J.T."/>
            <person name="Jenkins J."/>
            <person name="Shu S."/>
            <person name="Juenger T.E."/>
            <person name="Schmutz J."/>
        </authorList>
    </citation>
    <scope>NUCLEOTIDE SEQUENCE</scope>
    <source>
        <strain evidence="2">AP13</strain>
    </source>
</reference>
<gene>
    <name evidence="2" type="ORF">PVAP13_3KG511103</name>
</gene>
<evidence type="ECO:0000256" key="1">
    <source>
        <dbReference type="SAM" id="Phobius"/>
    </source>
</evidence>
<evidence type="ECO:0000313" key="2">
    <source>
        <dbReference type="EMBL" id="KAG2629909.1"/>
    </source>
</evidence>
<proteinExistence type="predicted"/>
<feature type="transmembrane region" description="Helical" evidence="1">
    <location>
        <begin position="88"/>
        <end position="108"/>
    </location>
</feature>
<comment type="caution">
    <text evidence="2">The sequence shown here is derived from an EMBL/GenBank/DDBJ whole genome shotgun (WGS) entry which is preliminary data.</text>
</comment>
<evidence type="ECO:0000313" key="3">
    <source>
        <dbReference type="Proteomes" id="UP000823388"/>
    </source>
</evidence>
<dbReference type="Proteomes" id="UP000823388">
    <property type="component" value="Chromosome 3K"/>
</dbReference>
<organism evidence="2 3">
    <name type="scientific">Panicum virgatum</name>
    <name type="common">Blackwell switchgrass</name>
    <dbReference type="NCBI Taxonomy" id="38727"/>
    <lineage>
        <taxon>Eukaryota</taxon>
        <taxon>Viridiplantae</taxon>
        <taxon>Streptophyta</taxon>
        <taxon>Embryophyta</taxon>
        <taxon>Tracheophyta</taxon>
        <taxon>Spermatophyta</taxon>
        <taxon>Magnoliopsida</taxon>
        <taxon>Liliopsida</taxon>
        <taxon>Poales</taxon>
        <taxon>Poaceae</taxon>
        <taxon>PACMAD clade</taxon>
        <taxon>Panicoideae</taxon>
        <taxon>Panicodae</taxon>
        <taxon>Paniceae</taxon>
        <taxon>Panicinae</taxon>
        <taxon>Panicum</taxon>
        <taxon>Panicum sect. Hiantes</taxon>
    </lineage>
</organism>
<keyword evidence="1" id="KW-1133">Transmembrane helix</keyword>
<dbReference type="EMBL" id="CM029041">
    <property type="protein sequence ID" value="KAG2629909.1"/>
    <property type="molecule type" value="Genomic_DNA"/>
</dbReference>
<keyword evidence="1" id="KW-0472">Membrane</keyword>
<dbReference type="AlphaFoldDB" id="A0A8T0VDM7"/>